<reference evidence="1 2" key="1">
    <citation type="journal article" date="2012" name="Genet. Mol. Biol.">
        <title>Analysis of 16S rRNA and mxaF genes revealing insights into Methylobacterium niche-specific plant association.</title>
        <authorList>
            <person name="Dourado M.N."/>
            <person name="Andreote F.D."/>
            <person name="Dini-Andreote F."/>
            <person name="Conti R."/>
            <person name="Araujo J.M."/>
            <person name="Araujo W.L."/>
        </authorList>
    </citation>
    <scope>NUCLEOTIDE SEQUENCE [LARGE SCALE GENOMIC DNA]</scope>
    <source>
        <strain evidence="1 2">TC3-10</strain>
    </source>
</reference>
<accession>A0ABU7TTC4</accession>
<organism evidence="1 2">
    <name type="scientific">Methylobacterium oryzae</name>
    <dbReference type="NCBI Taxonomy" id="334852"/>
    <lineage>
        <taxon>Bacteria</taxon>
        <taxon>Pseudomonadati</taxon>
        <taxon>Pseudomonadota</taxon>
        <taxon>Alphaproteobacteria</taxon>
        <taxon>Hyphomicrobiales</taxon>
        <taxon>Methylobacteriaceae</taxon>
        <taxon>Methylobacterium</taxon>
    </lineage>
</organism>
<proteinExistence type="predicted"/>
<evidence type="ECO:0000313" key="2">
    <source>
        <dbReference type="Proteomes" id="UP001355206"/>
    </source>
</evidence>
<evidence type="ECO:0000313" key="1">
    <source>
        <dbReference type="EMBL" id="MEE7493043.1"/>
    </source>
</evidence>
<sequence length="94" mass="10264">MEDIRSMANKHFVHASTHPTATIRLGSFDVPCTVLSSTEATAHVRVLTTGGISEHITFVRDGEVRRARVALRKQGPLGLDLWLDLQASQDARAA</sequence>
<keyword evidence="2" id="KW-1185">Reference proteome</keyword>
<name>A0ABU7TTC4_9HYPH</name>
<dbReference type="Proteomes" id="UP001355206">
    <property type="component" value="Unassembled WGS sequence"/>
</dbReference>
<comment type="caution">
    <text evidence="1">The sequence shown here is derived from an EMBL/GenBank/DDBJ whole genome shotgun (WGS) entry which is preliminary data.</text>
</comment>
<protein>
    <submittedName>
        <fullName evidence="1">Uncharacterized protein</fullName>
    </submittedName>
</protein>
<dbReference type="EMBL" id="MLCA01000010">
    <property type="protein sequence ID" value="MEE7493043.1"/>
    <property type="molecule type" value="Genomic_DNA"/>
</dbReference>
<gene>
    <name evidence="1" type="ORF">MOTC310_22265</name>
</gene>